<name>A0ABN0STV7_9GAMM</name>
<keyword evidence="1" id="KW-1133">Transmembrane helix</keyword>
<protein>
    <submittedName>
        <fullName evidence="2">Uncharacterized protein</fullName>
    </submittedName>
</protein>
<proteinExistence type="predicted"/>
<feature type="transmembrane region" description="Helical" evidence="1">
    <location>
        <begin position="104"/>
        <end position="126"/>
    </location>
</feature>
<dbReference type="Proteomes" id="UP001501221">
    <property type="component" value="Unassembled WGS sequence"/>
</dbReference>
<comment type="caution">
    <text evidence="2">The sequence shown here is derived from an EMBL/GenBank/DDBJ whole genome shotgun (WGS) entry which is preliminary data.</text>
</comment>
<organism evidence="2 3">
    <name type="scientific">Kangiella japonica</name>
    <dbReference type="NCBI Taxonomy" id="647384"/>
    <lineage>
        <taxon>Bacteria</taxon>
        <taxon>Pseudomonadati</taxon>
        <taxon>Pseudomonadota</taxon>
        <taxon>Gammaproteobacteria</taxon>
        <taxon>Kangiellales</taxon>
        <taxon>Kangiellaceae</taxon>
        <taxon>Kangiella</taxon>
    </lineage>
</organism>
<keyword evidence="1" id="KW-0472">Membrane</keyword>
<keyword evidence="3" id="KW-1185">Reference proteome</keyword>
<evidence type="ECO:0000256" key="1">
    <source>
        <dbReference type="SAM" id="Phobius"/>
    </source>
</evidence>
<dbReference type="EMBL" id="BAAAFM010000001">
    <property type="protein sequence ID" value="GAA0199294.1"/>
    <property type="molecule type" value="Genomic_DNA"/>
</dbReference>
<feature type="transmembrane region" description="Helical" evidence="1">
    <location>
        <begin position="73"/>
        <end position="92"/>
    </location>
</feature>
<keyword evidence="1" id="KW-0812">Transmembrane</keyword>
<evidence type="ECO:0000313" key="3">
    <source>
        <dbReference type="Proteomes" id="UP001501221"/>
    </source>
</evidence>
<dbReference type="RefSeq" id="WP_343985574.1">
    <property type="nucleotide sequence ID" value="NZ_BAAAFM010000001.1"/>
</dbReference>
<accession>A0ABN0STV7</accession>
<sequence length="127" mass="14522">MALITEVILWLFALGLTLFEVMVIVAKLKAIRFLNAFVKTPWHHFLEQALRLIVGTALVIHSPNMKFSEFFGVFGWIVIITSLMLVGLPWRWHRSFAQKVIPTVIKLIHLYGLSCLGLGIFIIYSLL</sequence>
<gene>
    <name evidence="2" type="ORF">GCM10009123_03280</name>
</gene>
<feature type="transmembrane region" description="Helical" evidence="1">
    <location>
        <begin position="7"/>
        <end position="28"/>
    </location>
</feature>
<reference evidence="2 3" key="1">
    <citation type="journal article" date="2019" name="Int. J. Syst. Evol. Microbiol.">
        <title>The Global Catalogue of Microorganisms (GCM) 10K type strain sequencing project: providing services to taxonomists for standard genome sequencing and annotation.</title>
        <authorList>
            <consortium name="The Broad Institute Genomics Platform"/>
            <consortium name="The Broad Institute Genome Sequencing Center for Infectious Disease"/>
            <person name="Wu L."/>
            <person name="Ma J."/>
        </authorList>
    </citation>
    <scope>NUCLEOTIDE SEQUENCE [LARGE SCALE GENOMIC DNA]</scope>
    <source>
        <strain evidence="2 3">JCM 16211</strain>
    </source>
</reference>
<evidence type="ECO:0000313" key="2">
    <source>
        <dbReference type="EMBL" id="GAA0199294.1"/>
    </source>
</evidence>